<keyword evidence="2" id="KW-1185">Reference proteome</keyword>
<accession>A0A7V8K6B2</accession>
<dbReference type="AlphaFoldDB" id="A0A7V8K6B2"/>
<dbReference type="EMBL" id="MWIP01000012">
    <property type="protein sequence ID" value="KAF1685597.1"/>
    <property type="molecule type" value="Genomic_DNA"/>
</dbReference>
<sequence length="231" mass="25715">MILAAMQPYFFPYLGYFQLAAGADHFVFLDDVAFIRRGFIHRNTILLGGQPFRFTLPVAKASQNRAISEHRFAGDAFARFLQQLRHAYRRAPHFDEAYALVESVCRPGEGVARLCADSVQAVFAHLGRGLRASFASERPSRVGGQARILELCGELHADVYHNPPGGRALYDAAAFGAHGVRLRFVHGRFPAYPQTAREDFMPGLSMIDLLMHNPPHEVARMLDLAHVEDAA</sequence>
<organism evidence="1 2">
    <name type="scientific">Pseudoxanthomonas broegbernensis</name>
    <dbReference type="NCBI Taxonomy" id="83619"/>
    <lineage>
        <taxon>Bacteria</taxon>
        <taxon>Pseudomonadati</taxon>
        <taxon>Pseudomonadota</taxon>
        <taxon>Gammaproteobacteria</taxon>
        <taxon>Lysobacterales</taxon>
        <taxon>Lysobacteraceae</taxon>
        <taxon>Pseudoxanthomonas</taxon>
    </lineage>
</organism>
<proteinExistence type="predicted"/>
<reference evidence="1 2" key="1">
    <citation type="submission" date="2017-10" db="EMBL/GenBank/DDBJ databases">
        <title>Whole genome sequencing of Pseudoxanthomonas broegbernensis DSM 12573(T).</title>
        <authorList>
            <person name="Kumar S."/>
            <person name="Bansal K."/>
            <person name="Kaur A."/>
            <person name="Patil P."/>
            <person name="Sharma S."/>
            <person name="Patil P.B."/>
        </authorList>
    </citation>
    <scope>NUCLEOTIDE SEQUENCE [LARGE SCALE GENOMIC DNA]</scope>
    <source>
        <strain evidence="1 2">DSM 12573</strain>
    </source>
</reference>
<evidence type="ECO:0000313" key="2">
    <source>
        <dbReference type="Proteomes" id="UP000462066"/>
    </source>
</evidence>
<dbReference type="Proteomes" id="UP000462066">
    <property type="component" value="Unassembled WGS sequence"/>
</dbReference>
<name>A0A7V8K6B2_9GAMM</name>
<gene>
    <name evidence="1" type="ORF">B1992_11570</name>
</gene>
<evidence type="ECO:0008006" key="3">
    <source>
        <dbReference type="Google" id="ProtNLM"/>
    </source>
</evidence>
<comment type="caution">
    <text evidence="1">The sequence shown here is derived from an EMBL/GenBank/DDBJ whole genome shotgun (WGS) entry which is preliminary data.</text>
</comment>
<evidence type="ECO:0000313" key="1">
    <source>
        <dbReference type="EMBL" id="KAF1685597.1"/>
    </source>
</evidence>
<dbReference type="InterPro" id="IPR014985">
    <property type="entry name" value="WbqC"/>
</dbReference>
<dbReference type="RefSeq" id="WP_183982272.1">
    <property type="nucleotide sequence ID" value="NZ_JACHGU010000006.1"/>
</dbReference>
<protein>
    <recommendedName>
        <fullName evidence="3">WbqC-like protein family protein</fullName>
    </recommendedName>
</protein>
<dbReference type="Pfam" id="PF08889">
    <property type="entry name" value="WbqC"/>
    <property type="match status" value="1"/>
</dbReference>